<evidence type="ECO:0000256" key="1">
    <source>
        <dbReference type="SAM" id="Coils"/>
    </source>
</evidence>
<feature type="region of interest" description="Disordered" evidence="2">
    <location>
        <begin position="169"/>
        <end position="192"/>
    </location>
</feature>
<feature type="compositionally biased region" description="Low complexity" evidence="2">
    <location>
        <begin position="97"/>
        <end position="115"/>
    </location>
</feature>
<evidence type="ECO:0000256" key="2">
    <source>
        <dbReference type="SAM" id="MobiDB-lite"/>
    </source>
</evidence>
<feature type="compositionally biased region" description="Polar residues" evidence="2">
    <location>
        <begin position="178"/>
        <end position="191"/>
    </location>
</feature>
<dbReference type="OMA" id="RACIQQE"/>
<feature type="region of interest" description="Disordered" evidence="2">
    <location>
        <begin position="17"/>
        <end position="71"/>
    </location>
</feature>
<proteinExistence type="predicted"/>
<feature type="compositionally biased region" description="Low complexity" evidence="2">
    <location>
        <begin position="49"/>
        <end position="59"/>
    </location>
</feature>
<name>A0A4Y7J0T3_PAPSO</name>
<feature type="coiled-coil region" evidence="1">
    <location>
        <begin position="653"/>
        <end position="687"/>
    </location>
</feature>
<evidence type="ECO:0000313" key="3">
    <source>
        <dbReference type="EMBL" id="RZC54744.1"/>
    </source>
</evidence>
<keyword evidence="4" id="KW-1185">Reference proteome</keyword>
<dbReference type="EMBL" id="CM010717">
    <property type="protein sequence ID" value="RZC54744.1"/>
    <property type="molecule type" value="Genomic_DNA"/>
</dbReference>
<gene>
    <name evidence="3" type="ORF">C5167_013605</name>
</gene>
<evidence type="ECO:0008006" key="5">
    <source>
        <dbReference type="Google" id="ProtNLM"/>
    </source>
</evidence>
<dbReference type="STRING" id="3469.A0A4Y7J0T3"/>
<dbReference type="OrthoDB" id="1301563at2759"/>
<dbReference type="Proteomes" id="UP000316621">
    <property type="component" value="Chromosome 3"/>
</dbReference>
<dbReference type="PANTHER" id="PTHR38394:SF1">
    <property type="entry name" value="NEUROFILAMENT LIGHT PROTEIN"/>
    <property type="match status" value="1"/>
</dbReference>
<dbReference type="PANTHER" id="PTHR38394">
    <property type="entry name" value="NEUROFILAMENT LIGHT PROTEIN"/>
    <property type="match status" value="1"/>
</dbReference>
<feature type="coiled-coil region" evidence="1">
    <location>
        <begin position="385"/>
        <end position="472"/>
    </location>
</feature>
<sequence length="786" mass="87391">MEDEMASLFEGMILFNPSEISDNNNNNDTDNSSKNDRESNPVVAIPHVSSSSSLATTSSEPVTEELTISSSQPLDENLFSDLTLVTPIEDLTSNLQSDSPSTSATATSTSLSAKIPSISRQISRKKKKSAIKIGYGRDSYIQDEPSLSSPIEPSNSSISIQNSEANTLLRTESEKSHLSTQSESEPQNSSIEVEIQEERVLSDRDCANSVEAETKPDLVPVPETTRISDPETNCDSIEDKLMSIKNQIREKIDNIRVMVDSASVKRKESSRKRRKAAEKVSLLSIKYMELEKELEEACETEDFERAERVSESAAVVEKEKEGFMNALRDAEAECDADDLKMQMVLEMQIAAEEEGVQLLEQFAKEASDNADLILKNAQVFSSKEMAHWQSSVENLEIRKMELEIETDLINDARTGLDKSIDLSVQDDKREKELLCKKRDDLKEDLEKLLLLVRQKEAEIAENDLNIQEVEKRIDNGLSGFHEAQTSVDMKFHDMKSALSVMEKENEALCIKKKEVDDFVAQEEIKGAKIRELTSVSIAEATACKELVALRKSLALPILRSREDKVRLAKTEEKILEDVQMLRQEVSAARTSLQELSSARSNIQQEITAFKQRVLFIDKRSPELEAEKKVAAAARNFKEAGRIAAEAKTLSIEMEGVQIKLEASISELEKIEEDIKNTVARLHESEELILCKEKEAALAGCERLHLVAAAAIAERSAALEFGDSEEANALLSEIETAKSQAAKLQEAYGLEEKFANSENHLISMELIANLGSDQLSKMVSSVSVTTT</sequence>
<dbReference type="Gramene" id="RZC54744">
    <property type="protein sequence ID" value="RZC54744"/>
    <property type="gene ID" value="C5167_013605"/>
</dbReference>
<reference evidence="3 4" key="1">
    <citation type="journal article" date="2018" name="Science">
        <title>The opium poppy genome and morphinan production.</title>
        <authorList>
            <person name="Guo L."/>
            <person name="Winzer T."/>
            <person name="Yang X."/>
            <person name="Li Y."/>
            <person name="Ning Z."/>
            <person name="He Z."/>
            <person name="Teodor R."/>
            <person name="Lu Y."/>
            <person name="Bowser T.A."/>
            <person name="Graham I.A."/>
            <person name="Ye K."/>
        </authorList>
    </citation>
    <scope>NUCLEOTIDE SEQUENCE [LARGE SCALE GENOMIC DNA]</scope>
    <source>
        <strain evidence="4">cv. HN1</strain>
        <tissue evidence="3">Leaves</tissue>
    </source>
</reference>
<dbReference type="AlphaFoldDB" id="A0A4Y7J0T3"/>
<feature type="coiled-coil region" evidence="1">
    <location>
        <begin position="578"/>
        <end position="612"/>
    </location>
</feature>
<accession>A0A4Y7J0T3</accession>
<protein>
    <recommendedName>
        <fullName evidence="5">UVR domain-containing protein</fullName>
    </recommendedName>
</protein>
<feature type="compositionally biased region" description="Low complexity" evidence="2">
    <location>
        <begin position="17"/>
        <end position="30"/>
    </location>
</feature>
<evidence type="ECO:0000313" key="4">
    <source>
        <dbReference type="Proteomes" id="UP000316621"/>
    </source>
</evidence>
<feature type="region of interest" description="Disordered" evidence="2">
    <location>
        <begin position="93"/>
        <end position="115"/>
    </location>
</feature>
<organism evidence="3 4">
    <name type="scientific">Papaver somniferum</name>
    <name type="common">Opium poppy</name>
    <dbReference type="NCBI Taxonomy" id="3469"/>
    <lineage>
        <taxon>Eukaryota</taxon>
        <taxon>Viridiplantae</taxon>
        <taxon>Streptophyta</taxon>
        <taxon>Embryophyta</taxon>
        <taxon>Tracheophyta</taxon>
        <taxon>Spermatophyta</taxon>
        <taxon>Magnoliopsida</taxon>
        <taxon>Ranunculales</taxon>
        <taxon>Papaveraceae</taxon>
        <taxon>Papaveroideae</taxon>
        <taxon>Papaver</taxon>
    </lineage>
</organism>
<feature type="coiled-coil region" evidence="1">
    <location>
        <begin position="234"/>
        <end position="333"/>
    </location>
</feature>
<keyword evidence="1" id="KW-0175">Coiled coil</keyword>